<keyword evidence="1" id="KW-0812">Transmembrane</keyword>
<gene>
    <name evidence="3" type="ORF">BJ960_000961</name>
</gene>
<keyword evidence="4" id="KW-1185">Reference proteome</keyword>
<keyword evidence="1" id="KW-0472">Membrane</keyword>
<evidence type="ECO:0000313" key="4">
    <source>
        <dbReference type="Proteomes" id="UP000586095"/>
    </source>
</evidence>
<dbReference type="InterPro" id="IPR001763">
    <property type="entry name" value="Rhodanese-like_dom"/>
</dbReference>
<proteinExistence type="predicted"/>
<dbReference type="EMBL" id="JACCBD010000001">
    <property type="protein sequence ID" value="NYD26158.1"/>
    <property type="molecule type" value="Genomic_DNA"/>
</dbReference>
<dbReference type="Pfam" id="PF22564">
    <property type="entry name" value="HAAS"/>
    <property type="match status" value="1"/>
</dbReference>
<sequence>MNARTQAGQVETYLRSLGDALSDAPAALRNAALDDVRAHVAEAQDSGRSDAEALAGLGDPEILASQYLAELDPATVGADASGRRAERAAWLLQAAGLAVAILTAAFSGFLMRGGGQAALLSLIPIAIVALGLVLPTRYRLAYAWASAASVTAFAAIVSAIPAALLSVVEYLPLLLVVWGAAVTPWRLSRGIGPREARVWRWVGAAVVALPAVWMGVAGLIGTFGLDWTAWVVLAVLLAVAVWCGLGSRIAVSAVALAGAVLLSMPFFDGGVLTLLWWWVGGLFLAVGLPAVVAGRQRESSAVR</sequence>
<comment type="caution">
    <text evidence="3">The sequence shown here is derived from an EMBL/GenBank/DDBJ whole genome shotgun (WGS) entry which is preliminary data.</text>
</comment>
<feature type="transmembrane region" description="Helical" evidence="1">
    <location>
        <begin position="117"/>
        <end position="134"/>
    </location>
</feature>
<feature type="transmembrane region" description="Helical" evidence="1">
    <location>
        <begin position="199"/>
        <end position="221"/>
    </location>
</feature>
<keyword evidence="1" id="KW-1133">Transmembrane helix</keyword>
<feature type="domain" description="Rhodanese" evidence="2">
    <location>
        <begin position="79"/>
        <end position="118"/>
    </location>
</feature>
<evidence type="ECO:0000259" key="2">
    <source>
        <dbReference type="PROSITE" id="PS50206"/>
    </source>
</evidence>
<feature type="transmembrane region" description="Helical" evidence="1">
    <location>
        <begin position="170"/>
        <end position="187"/>
    </location>
</feature>
<feature type="transmembrane region" description="Helical" evidence="1">
    <location>
        <begin position="273"/>
        <end position="293"/>
    </location>
</feature>
<evidence type="ECO:0000256" key="1">
    <source>
        <dbReference type="SAM" id="Phobius"/>
    </source>
</evidence>
<dbReference type="Proteomes" id="UP000586095">
    <property type="component" value="Unassembled WGS sequence"/>
</dbReference>
<feature type="transmembrane region" description="Helical" evidence="1">
    <location>
        <begin position="90"/>
        <end position="111"/>
    </location>
</feature>
<protein>
    <submittedName>
        <fullName evidence="3">Putative membrane protein</fullName>
    </submittedName>
</protein>
<feature type="transmembrane region" description="Helical" evidence="1">
    <location>
        <begin position="227"/>
        <end position="245"/>
    </location>
</feature>
<name>A0A852R5D6_9MICO</name>
<evidence type="ECO:0000313" key="3">
    <source>
        <dbReference type="EMBL" id="NYD26158.1"/>
    </source>
</evidence>
<reference evidence="3 4" key="1">
    <citation type="submission" date="2020-07" db="EMBL/GenBank/DDBJ databases">
        <title>Sequencing the genomes of 1000 actinobacteria strains.</title>
        <authorList>
            <person name="Klenk H.-P."/>
        </authorList>
    </citation>
    <scope>NUCLEOTIDE SEQUENCE [LARGE SCALE GENOMIC DNA]</scope>
    <source>
        <strain evidence="3 4">DSM 17380</strain>
    </source>
</reference>
<dbReference type="RefSeq" id="WP_185986472.1">
    <property type="nucleotide sequence ID" value="NZ_BAAALZ010000002.1"/>
</dbReference>
<feature type="transmembrane region" description="Helical" evidence="1">
    <location>
        <begin position="250"/>
        <end position="267"/>
    </location>
</feature>
<accession>A0A852R5D6</accession>
<feature type="transmembrane region" description="Helical" evidence="1">
    <location>
        <begin position="141"/>
        <end position="164"/>
    </location>
</feature>
<dbReference type="AlphaFoldDB" id="A0A852R5D6"/>
<organism evidence="3 4">
    <name type="scientific">Leucobacter aridicollis</name>
    <dbReference type="NCBI Taxonomy" id="283878"/>
    <lineage>
        <taxon>Bacteria</taxon>
        <taxon>Bacillati</taxon>
        <taxon>Actinomycetota</taxon>
        <taxon>Actinomycetes</taxon>
        <taxon>Micrococcales</taxon>
        <taxon>Microbacteriaceae</taxon>
        <taxon>Leucobacter</taxon>
    </lineage>
</organism>
<dbReference type="PROSITE" id="PS50206">
    <property type="entry name" value="RHODANESE_3"/>
    <property type="match status" value="1"/>
</dbReference>